<name>A0A0C9XCY9_9AGAR</name>
<evidence type="ECO:0000313" key="1">
    <source>
        <dbReference type="EMBL" id="KIJ95596.1"/>
    </source>
</evidence>
<dbReference type="EMBL" id="KN838750">
    <property type="protein sequence ID" value="KIJ95596.1"/>
    <property type="molecule type" value="Genomic_DNA"/>
</dbReference>
<protein>
    <submittedName>
        <fullName evidence="1">Uncharacterized protein</fullName>
    </submittedName>
</protein>
<evidence type="ECO:0000313" key="2">
    <source>
        <dbReference type="Proteomes" id="UP000054477"/>
    </source>
</evidence>
<reference evidence="1 2" key="1">
    <citation type="submission" date="2014-04" db="EMBL/GenBank/DDBJ databases">
        <authorList>
            <consortium name="DOE Joint Genome Institute"/>
            <person name="Kuo A."/>
            <person name="Kohler A."/>
            <person name="Nagy L.G."/>
            <person name="Floudas D."/>
            <person name="Copeland A."/>
            <person name="Barry K.W."/>
            <person name="Cichocki N."/>
            <person name="Veneault-Fourrey C."/>
            <person name="LaButti K."/>
            <person name="Lindquist E.A."/>
            <person name="Lipzen A."/>
            <person name="Lundell T."/>
            <person name="Morin E."/>
            <person name="Murat C."/>
            <person name="Sun H."/>
            <person name="Tunlid A."/>
            <person name="Henrissat B."/>
            <person name="Grigoriev I.V."/>
            <person name="Hibbett D.S."/>
            <person name="Martin F."/>
            <person name="Nordberg H.P."/>
            <person name="Cantor M.N."/>
            <person name="Hua S.X."/>
        </authorList>
    </citation>
    <scope>NUCLEOTIDE SEQUENCE [LARGE SCALE GENOMIC DNA]</scope>
    <source>
        <strain evidence="1 2">LaAM-08-1</strain>
    </source>
</reference>
<sequence length="234" mass="26641">MKTEVRLLISPAPAPDTAPKGTWQVDITFNSNLINGKLPLRNPLKVEEAEDVRSYLEEHASKSPFDADRADRCVKLLAGYGKALFDQLRLAQVVLRLQTENVVDATLAVEVVEECDAELDTYSVQGILWEHIEEPALWASWITVVVLVVSRRFEYPKSIVKPVAEHVLELWPRPTSEVHSLEKIQLYFNVLLVIARDMQPRKKLKSAQRSIYSRSSASKARLNPLLIVRNLDYR</sequence>
<dbReference type="HOGENOM" id="CLU_1185176_0_0_1"/>
<gene>
    <name evidence="1" type="ORF">K443DRAFT_682907</name>
</gene>
<reference evidence="2" key="2">
    <citation type="submission" date="2015-01" db="EMBL/GenBank/DDBJ databases">
        <title>Evolutionary Origins and Diversification of the Mycorrhizal Mutualists.</title>
        <authorList>
            <consortium name="DOE Joint Genome Institute"/>
            <consortium name="Mycorrhizal Genomics Consortium"/>
            <person name="Kohler A."/>
            <person name="Kuo A."/>
            <person name="Nagy L.G."/>
            <person name="Floudas D."/>
            <person name="Copeland A."/>
            <person name="Barry K.W."/>
            <person name="Cichocki N."/>
            <person name="Veneault-Fourrey C."/>
            <person name="LaButti K."/>
            <person name="Lindquist E.A."/>
            <person name="Lipzen A."/>
            <person name="Lundell T."/>
            <person name="Morin E."/>
            <person name="Murat C."/>
            <person name="Riley R."/>
            <person name="Ohm R."/>
            <person name="Sun H."/>
            <person name="Tunlid A."/>
            <person name="Henrissat B."/>
            <person name="Grigoriev I.V."/>
            <person name="Hibbett D.S."/>
            <person name="Martin F."/>
        </authorList>
    </citation>
    <scope>NUCLEOTIDE SEQUENCE [LARGE SCALE GENOMIC DNA]</scope>
    <source>
        <strain evidence="2">LaAM-08-1</strain>
    </source>
</reference>
<proteinExistence type="predicted"/>
<dbReference type="OrthoDB" id="5301473at2759"/>
<organism evidence="1 2">
    <name type="scientific">Laccaria amethystina LaAM-08-1</name>
    <dbReference type="NCBI Taxonomy" id="1095629"/>
    <lineage>
        <taxon>Eukaryota</taxon>
        <taxon>Fungi</taxon>
        <taxon>Dikarya</taxon>
        <taxon>Basidiomycota</taxon>
        <taxon>Agaricomycotina</taxon>
        <taxon>Agaricomycetes</taxon>
        <taxon>Agaricomycetidae</taxon>
        <taxon>Agaricales</taxon>
        <taxon>Agaricineae</taxon>
        <taxon>Hydnangiaceae</taxon>
        <taxon>Laccaria</taxon>
    </lineage>
</organism>
<accession>A0A0C9XCY9</accession>
<dbReference type="Proteomes" id="UP000054477">
    <property type="component" value="Unassembled WGS sequence"/>
</dbReference>
<keyword evidence="2" id="KW-1185">Reference proteome</keyword>
<dbReference type="AlphaFoldDB" id="A0A0C9XCY9"/>